<keyword evidence="3" id="KW-1185">Reference proteome</keyword>
<comment type="caution">
    <text evidence="2">The sequence shown here is derived from an EMBL/GenBank/DDBJ whole genome shotgun (WGS) entry which is preliminary data.</text>
</comment>
<dbReference type="InterPro" id="IPR000182">
    <property type="entry name" value="GNAT_dom"/>
</dbReference>
<dbReference type="Gene3D" id="3.40.630.30">
    <property type="match status" value="1"/>
</dbReference>
<dbReference type="Pfam" id="PF13508">
    <property type="entry name" value="Acetyltransf_7"/>
    <property type="match status" value="1"/>
</dbReference>
<reference evidence="2 3" key="1">
    <citation type="journal article" date="2019" name="Int. J. Syst. Evol. Microbiol.">
        <title>The Global Catalogue of Microorganisms (GCM) 10K type strain sequencing project: providing services to taxonomists for standard genome sequencing and annotation.</title>
        <authorList>
            <consortium name="The Broad Institute Genomics Platform"/>
            <consortium name="The Broad Institute Genome Sequencing Center for Infectious Disease"/>
            <person name="Wu L."/>
            <person name="Ma J."/>
        </authorList>
    </citation>
    <scope>NUCLEOTIDE SEQUENCE [LARGE SCALE GENOMIC DNA]</scope>
    <source>
        <strain evidence="2 3">JCM 14735</strain>
    </source>
</reference>
<evidence type="ECO:0000313" key="3">
    <source>
        <dbReference type="Proteomes" id="UP001501204"/>
    </source>
</evidence>
<accession>A0ABN2KGB0</accession>
<feature type="domain" description="N-acetyltransferase" evidence="1">
    <location>
        <begin position="66"/>
        <end position="196"/>
    </location>
</feature>
<dbReference type="Proteomes" id="UP001501204">
    <property type="component" value="Unassembled WGS sequence"/>
</dbReference>
<sequence length="196" mass="21141">MDTPPLKGTPVPRPATAADLPRLADVLADAFNDYAWTNWTIPTQDRHERIRALQLLYLKHAGLPYGMVWTVPDHTAVAAFLPSPIPDLPSAVLEQVTHAHGDRLAALLEAEELVAARRPVHDWVLATVGVAPTAQGHGLGRTVVSAGVEAIDGHGGTCLLETSDPRNLPFYRRLGFTTDALVSTPGPPVWIMTRTS</sequence>
<gene>
    <name evidence="2" type="ORF">GCM10009767_13450</name>
</gene>
<dbReference type="SUPFAM" id="SSF55729">
    <property type="entry name" value="Acyl-CoA N-acyltransferases (Nat)"/>
    <property type="match status" value="1"/>
</dbReference>
<dbReference type="InterPro" id="IPR016181">
    <property type="entry name" value="Acyl_CoA_acyltransferase"/>
</dbReference>
<dbReference type="InterPro" id="IPR052523">
    <property type="entry name" value="Trichothecene_AcTrans"/>
</dbReference>
<dbReference type="PROSITE" id="PS51186">
    <property type="entry name" value="GNAT"/>
    <property type="match status" value="1"/>
</dbReference>
<name>A0ABN2KGB0_9MICC</name>
<protein>
    <submittedName>
        <fullName evidence="2">GNAT family N-acetyltransferase</fullName>
    </submittedName>
</protein>
<dbReference type="PANTHER" id="PTHR42791:SF1">
    <property type="entry name" value="N-ACETYLTRANSFERASE DOMAIN-CONTAINING PROTEIN"/>
    <property type="match status" value="1"/>
</dbReference>
<dbReference type="PANTHER" id="PTHR42791">
    <property type="entry name" value="GNAT FAMILY ACETYLTRANSFERASE"/>
    <property type="match status" value="1"/>
</dbReference>
<evidence type="ECO:0000259" key="1">
    <source>
        <dbReference type="PROSITE" id="PS51186"/>
    </source>
</evidence>
<evidence type="ECO:0000313" key="2">
    <source>
        <dbReference type="EMBL" id="GAA1755441.1"/>
    </source>
</evidence>
<proteinExistence type="predicted"/>
<organism evidence="2 3">
    <name type="scientific">Kocuria aegyptia</name>
    <dbReference type="NCBI Taxonomy" id="330943"/>
    <lineage>
        <taxon>Bacteria</taxon>
        <taxon>Bacillati</taxon>
        <taxon>Actinomycetota</taxon>
        <taxon>Actinomycetes</taxon>
        <taxon>Micrococcales</taxon>
        <taxon>Micrococcaceae</taxon>
        <taxon>Kocuria</taxon>
    </lineage>
</organism>
<dbReference type="EMBL" id="BAAAOA010000015">
    <property type="protein sequence ID" value="GAA1755441.1"/>
    <property type="molecule type" value="Genomic_DNA"/>
</dbReference>